<name>A0A8J4X3C0_9TREM</name>
<comment type="caution">
    <text evidence="2">The sequence shown here is derived from an EMBL/GenBank/DDBJ whole genome shotgun (WGS) entry which is preliminary data.</text>
</comment>
<dbReference type="AlphaFoldDB" id="A0A8J4X3C0"/>
<dbReference type="EMBL" id="LUCH01000298">
    <property type="protein sequence ID" value="KAF5405517.1"/>
    <property type="molecule type" value="Genomic_DNA"/>
</dbReference>
<dbReference type="Proteomes" id="UP000748531">
    <property type="component" value="Unassembled WGS sequence"/>
</dbReference>
<evidence type="ECO:0000256" key="1">
    <source>
        <dbReference type="SAM" id="MobiDB-lite"/>
    </source>
</evidence>
<evidence type="ECO:0000313" key="3">
    <source>
        <dbReference type="Proteomes" id="UP000748531"/>
    </source>
</evidence>
<sequence length="725" mass="81839">MLIKMITSMEELKPFYVLTGKFAQNASICSMIMEDATNHETWIEVFRLPIERWIKETQPFLELSVNMEPEYPEMSDLSGSTEVIRSNEAMWDRLQLTQPTLMCRIRMPNSLTATQTKSLSNVLRQVADKTTTLFPTNTFAVGTHLFSDSSLEWRRNEFISSRGYPECLVRPPEPEAHEQEAPTITEAQKVIRSLSTVTLPQVDNIEAVTRKDSSIAKSPANKSNQRDGVSPKHKPTPIEGKNATSKKHKGAVGKTKPTPTVSIIDVDPKKSNTPSEPSGTAEILSDPVSHVTEPKIVIDEVTAAVEVNSMVQNRQAVENEYINALCNEANSEKYKSYPRYEFLPVCEPTSEEQRFATKTNIIGMNVRSVCVYWTNSSFLYFFSLDKPNKNLEASIEELRVFGAPIVSIRTCTTTQLSQTSACKDHCGLPSLFHFLLIGLRNGIVIVRDLQTTQFVRTVKAHADPVLQMTLCPPVDTTKDIHLYALSCSYSTEQENHIGLFRMLKLTPEQTCVSSEMTTESLQAVTILTLDESFNVVAALTTTSDLLVYRICGFDTTACLEPCEVDPCLPLRIRLPSPYQLSCRSNTVGLLPNCLYSRQNSELANQLQLTKRHPEENSTDLIDLWIRGIFYSRTESGTQQQNERLFCVQIHPLSTSHFVREDTIRSDITITDHPMSNDSGTDLLMKYADSLMRQRLAHRTIRKSEFQQIWDELPNYMNSLLHTVPT</sequence>
<dbReference type="InterPro" id="IPR049547">
    <property type="entry name" value="WDR93_beta-prop"/>
</dbReference>
<proteinExistence type="predicted"/>
<dbReference type="Pfam" id="PF21030">
    <property type="entry name" value="WDR93"/>
    <property type="match status" value="1"/>
</dbReference>
<keyword evidence="3" id="KW-1185">Reference proteome</keyword>
<dbReference type="SUPFAM" id="SSF50978">
    <property type="entry name" value="WD40 repeat-like"/>
    <property type="match status" value="1"/>
</dbReference>
<organism evidence="2 3">
    <name type="scientific">Paragonimus heterotremus</name>
    <dbReference type="NCBI Taxonomy" id="100268"/>
    <lineage>
        <taxon>Eukaryota</taxon>
        <taxon>Metazoa</taxon>
        <taxon>Spiralia</taxon>
        <taxon>Lophotrochozoa</taxon>
        <taxon>Platyhelminthes</taxon>
        <taxon>Trematoda</taxon>
        <taxon>Digenea</taxon>
        <taxon>Plagiorchiida</taxon>
        <taxon>Troglotremata</taxon>
        <taxon>Troglotrematidae</taxon>
        <taxon>Paragonimus</taxon>
    </lineage>
</organism>
<evidence type="ECO:0000313" key="2">
    <source>
        <dbReference type="EMBL" id="KAF5405517.1"/>
    </source>
</evidence>
<dbReference type="OrthoDB" id="547231at2759"/>
<reference evidence="2" key="1">
    <citation type="submission" date="2019-05" db="EMBL/GenBank/DDBJ databases">
        <title>Annotation for the trematode Paragonimus heterotremus.</title>
        <authorList>
            <person name="Choi Y.-J."/>
        </authorList>
    </citation>
    <scope>NUCLEOTIDE SEQUENCE</scope>
    <source>
        <strain evidence="2">LC</strain>
    </source>
</reference>
<accession>A0A8J4X3C0</accession>
<feature type="region of interest" description="Disordered" evidence="1">
    <location>
        <begin position="210"/>
        <end position="283"/>
    </location>
</feature>
<protein>
    <submittedName>
        <fullName evidence="2">Uncharacterized protein</fullName>
    </submittedName>
</protein>
<dbReference type="InterPro" id="IPR036322">
    <property type="entry name" value="WD40_repeat_dom_sf"/>
</dbReference>
<gene>
    <name evidence="2" type="ORF">PHET_00850</name>
</gene>